<dbReference type="AlphaFoldDB" id="A0A7J7JEB0"/>
<evidence type="ECO:0000313" key="4">
    <source>
        <dbReference type="Proteomes" id="UP000593567"/>
    </source>
</evidence>
<evidence type="ECO:0000313" key="3">
    <source>
        <dbReference type="EMBL" id="KAF6023974.1"/>
    </source>
</evidence>
<name>A0A7J7JEB0_BUGNE</name>
<accession>A0A7J7JEB0</accession>
<dbReference type="InterPro" id="IPR040564">
    <property type="entry name" value="CxC3-like"/>
</dbReference>
<dbReference type="Proteomes" id="UP000593567">
    <property type="component" value="Unassembled WGS sequence"/>
</dbReference>
<gene>
    <name evidence="3" type="ORF">EB796_017715</name>
</gene>
<evidence type="ECO:0000259" key="2">
    <source>
        <dbReference type="Pfam" id="PF18804"/>
    </source>
</evidence>
<comment type="caution">
    <text evidence="3">The sequence shown here is derived from an EMBL/GenBank/DDBJ whole genome shotgun (WGS) entry which is preliminary data.</text>
</comment>
<keyword evidence="4" id="KW-1185">Reference proteome</keyword>
<reference evidence="3" key="1">
    <citation type="submission" date="2020-06" db="EMBL/GenBank/DDBJ databases">
        <title>Draft genome of Bugula neritina, a colonial animal packing powerful symbionts and potential medicines.</title>
        <authorList>
            <person name="Rayko M."/>
        </authorList>
    </citation>
    <scope>NUCLEOTIDE SEQUENCE [LARGE SCALE GENOMIC DNA]</scope>
    <source>
        <strain evidence="3">Kwan_BN1</strain>
    </source>
</reference>
<dbReference type="EMBL" id="VXIV02002640">
    <property type="protein sequence ID" value="KAF6023974.1"/>
    <property type="molecule type" value="Genomic_DNA"/>
</dbReference>
<organism evidence="3 4">
    <name type="scientific">Bugula neritina</name>
    <name type="common">Brown bryozoan</name>
    <name type="synonym">Sertularia neritina</name>
    <dbReference type="NCBI Taxonomy" id="10212"/>
    <lineage>
        <taxon>Eukaryota</taxon>
        <taxon>Metazoa</taxon>
        <taxon>Spiralia</taxon>
        <taxon>Lophotrochozoa</taxon>
        <taxon>Bryozoa</taxon>
        <taxon>Gymnolaemata</taxon>
        <taxon>Cheilostomatida</taxon>
        <taxon>Flustrina</taxon>
        <taxon>Buguloidea</taxon>
        <taxon>Bugulidae</taxon>
        <taxon>Bugula</taxon>
    </lineage>
</organism>
<feature type="region of interest" description="Disordered" evidence="1">
    <location>
        <begin position="29"/>
        <end position="65"/>
    </location>
</feature>
<dbReference type="Pfam" id="PF18804">
    <property type="entry name" value="CxC3"/>
    <property type="match status" value="1"/>
</dbReference>
<sequence length="308" mass="34315">MLIAVESSKNTSLEEYNDRLKRVVSQQLAEFNTRNPESSQSTTSRNTSGESQLSAVSESSKNTSLEEYNDRLKKVVSQQLADFNNRNPESSQSTTSHNTSGESQLSADVKRLQDIIVQHAPEPQKAPTHLEASLVKWNEMRRILNENTITGMATRKLSLGDRPTLLPSVCQLCQQPLIRKAVTHTLKVISVNGLTEVVLNIPGCEPCSWAPVQTCQDFPKVGLWPLTPEGKTFVDFSYLLHMTVLQHDSPSLSMASMLSSLKFLTEFDGKGKLSISQDTFNCCLKEWKKAEAAFFDHRADSSCTMKLC</sequence>
<feature type="region of interest" description="Disordered" evidence="1">
    <location>
        <begin position="84"/>
        <end position="106"/>
    </location>
</feature>
<evidence type="ECO:0000256" key="1">
    <source>
        <dbReference type="SAM" id="MobiDB-lite"/>
    </source>
</evidence>
<proteinExistence type="predicted"/>
<protein>
    <recommendedName>
        <fullName evidence="2">CxC3 like cysteine cluster domain-containing protein</fullName>
    </recommendedName>
</protein>
<feature type="domain" description="CxC3 like cysteine cluster" evidence="2">
    <location>
        <begin position="163"/>
        <end position="262"/>
    </location>
</feature>